<keyword evidence="8" id="KW-0969">Cilium</keyword>
<protein>
    <recommendedName>
        <fullName evidence="2 5">Basal-body rod modification protein FlgD</fullName>
    </recommendedName>
</protein>
<dbReference type="AlphaFoldDB" id="A0A8G2C994"/>
<sequence>MTISSISSSQNVTSTTTDSTSSSTFSEIDYMLLLATELQYQDPTDPMDTDKLTEQTCMFSQLDELQNIGDQITDLEDAVSNRVNPVSYLGQNVTVEGDTLTLSDGESSDVTVSLDEDADSVIIDIYDTSGNIVSMQNLGTMSAGSQKIEWDGTLLTGATATDGTYTIAVRALDASGQDVDATITIKDSVVSVVNGSDGTEFTLKNGTVVNYTDIISVSLGEEDA</sequence>
<dbReference type="GO" id="GO:0044781">
    <property type="term" value="P:bacterial-type flagellum organization"/>
    <property type="evidence" value="ECO:0007669"/>
    <property type="project" value="UniProtKB-UniRule"/>
</dbReference>
<dbReference type="Pfam" id="PF03963">
    <property type="entry name" value="FlgD"/>
    <property type="match status" value="1"/>
</dbReference>
<evidence type="ECO:0000313" key="8">
    <source>
        <dbReference type="EMBL" id="SHJ05847.1"/>
    </source>
</evidence>
<organism evidence="8 9">
    <name type="scientific">Halodesulfovibrio aestuarii</name>
    <dbReference type="NCBI Taxonomy" id="126333"/>
    <lineage>
        <taxon>Bacteria</taxon>
        <taxon>Pseudomonadati</taxon>
        <taxon>Thermodesulfobacteriota</taxon>
        <taxon>Desulfovibrionia</taxon>
        <taxon>Desulfovibrionales</taxon>
        <taxon>Desulfovibrionaceae</taxon>
        <taxon>Halodesulfovibrio</taxon>
    </lineage>
</organism>
<evidence type="ECO:0000259" key="7">
    <source>
        <dbReference type="Pfam" id="PF13860"/>
    </source>
</evidence>
<name>A0A8G2C994_9BACT</name>
<evidence type="ECO:0000256" key="1">
    <source>
        <dbReference type="ARBA" id="ARBA00010577"/>
    </source>
</evidence>
<dbReference type="InterPro" id="IPR025965">
    <property type="entry name" value="FlgD/Vpr_Ig-like"/>
</dbReference>
<keyword evidence="3 5" id="KW-1005">Bacterial flagellum biogenesis</keyword>
<dbReference type="Gene3D" id="2.60.40.4070">
    <property type="match status" value="1"/>
</dbReference>
<evidence type="ECO:0000256" key="6">
    <source>
        <dbReference type="SAM" id="MobiDB-lite"/>
    </source>
</evidence>
<comment type="function">
    <text evidence="4 5">Required for flagellar hook formation. May act as a scaffolding protein.</text>
</comment>
<evidence type="ECO:0000256" key="2">
    <source>
        <dbReference type="ARBA" id="ARBA00016013"/>
    </source>
</evidence>
<dbReference type="Gene3D" id="2.30.30.910">
    <property type="match status" value="1"/>
</dbReference>
<accession>A0A8G2C994</accession>
<evidence type="ECO:0000256" key="3">
    <source>
        <dbReference type="ARBA" id="ARBA00022795"/>
    </source>
</evidence>
<keyword evidence="8" id="KW-0282">Flagellum</keyword>
<dbReference type="InterPro" id="IPR005648">
    <property type="entry name" value="FlgD"/>
</dbReference>
<keyword evidence="8" id="KW-0966">Cell projection</keyword>
<gene>
    <name evidence="8" type="ORF">SAMN05660830_01511</name>
</gene>
<dbReference type="EMBL" id="FQZR01000003">
    <property type="protein sequence ID" value="SHJ05847.1"/>
    <property type="molecule type" value="Genomic_DNA"/>
</dbReference>
<feature type="region of interest" description="Disordered" evidence="6">
    <location>
        <begin position="1"/>
        <end position="22"/>
    </location>
</feature>
<comment type="similarity">
    <text evidence="1 5">Belongs to the FlgD family.</text>
</comment>
<dbReference type="RefSeq" id="WP_020000527.1">
    <property type="nucleotide sequence ID" value="NZ_CP192219.1"/>
</dbReference>
<reference evidence="8 9" key="1">
    <citation type="submission" date="2016-11" db="EMBL/GenBank/DDBJ databases">
        <authorList>
            <person name="Varghese N."/>
            <person name="Submissions S."/>
        </authorList>
    </citation>
    <scope>NUCLEOTIDE SEQUENCE [LARGE SCALE GENOMIC DNA]</scope>
    <source>
        <strain evidence="8 9">DSM 17919</strain>
    </source>
</reference>
<evidence type="ECO:0000313" key="9">
    <source>
        <dbReference type="Proteomes" id="UP000184001"/>
    </source>
</evidence>
<comment type="caution">
    <text evidence="8">The sequence shown here is derived from an EMBL/GenBank/DDBJ whole genome shotgun (WGS) entry which is preliminary data.</text>
</comment>
<evidence type="ECO:0000256" key="4">
    <source>
        <dbReference type="ARBA" id="ARBA00024746"/>
    </source>
</evidence>
<evidence type="ECO:0000256" key="5">
    <source>
        <dbReference type="RuleBase" id="RU362076"/>
    </source>
</evidence>
<feature type="domain" description="FlgD/Vpr Ig-like" evidence="7">
    <location>
        <begin position="97"/>
        <end position="173"/>
    </location>
</feature>
<dbReference type="Proteomes" id="UP000184001">
    <property type="component" value="Unassembled WGS sequence"/>
</dbReference>
<dbReference type="Pfam" id="PF13860">
    <property type="entry name" value="FlgD_ig"/>
    <property type="match status" value="1"/>
</dbReference>
<proteinExistence type="inferred from homology"/>